<evidence type="ECO:0000256" key="4">
    <source>
        <dbReference type="ARBA" id="ARBA00023239"/>
    </source>
</evidence>
<feature type="binding site" evidence="5">
    <location>
        <position position="218"/>
    </location>
    <ligand>
        <name>pyridoxal 5'-phosphate</name>
        <dbReference type="ChEBI" id="CHEBI:597326"/>
    </ligand>
</feature>
<dbReference type="PRINTS" id="PR01181">
    <property type="entry name" value="DAPDCRBXLASE"/>
</dbReference>
<dbReference type="GO" id="GO:0008836">
    <property type="term" value="F:diaminopimelate decarboxylase activity"/>
    <property type="evidence" value="ECO:0007669"/>
    <property type="project" value="UniProtKB-UniRule"/>
</dbReference>
<evidence type="ECO:0000256" key="7">
    <source>
        <dbReference type="PIRSR" id="PIRSR600183-50"/>
    </source>
</evidence>
<dbReference type="Pfam" id="PF00278">
    <property type="entry name" value="Orn_DAP_Arg_deC"/>
    <property type="match status" value="1"/>
</dbReference>
<dbReference type="InterPro" id="IPR022644">
    <property type="entry name" value="De-COase2_N"/>
</dbReference>
<dbReference type="EMBL" id="CABWLR010000005">
    <property type="protein sequence ID" value="VXB92181.1"/>
    <property type="molecule type" value="Genomic_DNA"/>
</dbReference>
<comment type="subunit">
    <text evidence="5">Homodimer.</text>
</comment>
<feature type="active site" description="Proton donor" evidence="7">
    <location>
        <position position="328"/>
    </location>
</feature>
<comment type="cofactor">
    <cofactor evidence="1 5 7 8">
        <name>pyridoxal 5'-phosphate</name>
        <dbReference type="ChEBI" id="CHEBI:597326"/>
    </cofactor>
</comment>
<organism evidence="11 12">
    <name type="scientific">Maribacter litoralis</name>
    <dbReference type="NCBI Taxonomy" id="2059726"/>
    <lineage>
        <taxon>Bacteria</taxon>
        <taxon>Pseudomonadati</taxon>
        <taxon>Bacteroidota</taxon>
        <taxon>Flavobacteriia</taxon>
        <taxon>Flavobacteriales</taxon>
        <taxon>Flavobacteriaceae</taxon>
        <taxon>Maribacter</taxon>
    </lineage>
</organism>
<dbReference type="InterPro" id="IPR029066">
    <property type="entry name" value="PLP-binding_barrel"/>
</dbReference>
<dbReference type="PANTHER" id="PTHR43727">
    <property type="entry name" value="DIAMINOPIMELATE DECARBOXYLASE"/>
    <property type="match status" value="1"/>
</dbReference>
<comment type="caution">
    <text evidence="5">Lacks conserved residue(s) required for the propagation of feature annotation.</text>
</comment>
<keyword evidence="5 8" id="KW-0457">Lysine biosynthesis</keyword>
<dbReference type="InterPro" id="IPR022643">
    <property type="entry name" value="De-COase2_C"/>
</dbReference>
<dbReference type="InterPro" id="IPR002986">
    <property type="entry name" value="DAP_deCOOHase_LysA"/>
</dbReference>
<keyword evidence="4 5" id="KW-0456">Lyase</keyword>
<protein>
    <recommendedName>
        <fullName evidence="5 6">Diaminopimelate decarboxylase</fullName>
        <shortName evidence="5">DAP decarboxylase</shortName>
        <shortName evidence="5">DAPDC</shortName>
        <ecNumber evidence="5 6">4.1.1.20</ecNumber>
    </recommendedName>
</protein>
<dbReference type="AlphaFoldDB" id="A0A653UGG9"/>
<dbReference type="FunFam" id="3.20.20.10:FF:000003">
    <property type="entry name" value="Diaminopimelate decarboxylase"/>
    <property type="match status" value="1"/>
</dbReference>
<dbReference type="SUPFAM" id="SSF51419">
    <property type="entry name" value="PLP-binding barrel"/>
    <property type="match status" value="1"/>
</dbReference>
<accession>A0A653UGG9</accession>
<dbReference type="CDD" id="cd06828">
    <property type="entry name" value="PLPDE_III_DapDC"/>
    <property type="match status" value="1"/>
</dbReference>
<dbReference type="Gene3D" id="2.40.37.10">
    <property type="entry name" value="Lyase, Ornithine Decarboxylase, Chain A, domain 1"/>
    <property type="match status" value="1"/>
</dbReference>
<keyword evidence="12" id="KW-1185">Reference proteome</keyword>
<feature type="domain" description="Orn/DAP/Arg decarboxylase 2 C-terminal" evidence="9">
    <location>
        <begin position="18"/>
        <end position="354"/>
    </location>
</feature>
<evidence type="ECO:0000256" key="5">
    <source>
        <dbReference type="HAMAP-Rule" id="MF_02120"/>
    </source>
</evidence>
<feature type="domain" description="Orn/DAP/Arg decarboxylase 2 N-terminal" evidence="10">
    <location>
        <begin position="23"/>
        <end position="266"/>
    </location>
</feature>
<dbReference type="EC" id="4.1.1.20" evidence="5 6"/>
<name>A0A653UGG9_9FLAO</name>
<evidence type="ECO:0000313" key="11">
    <source>
        <dbReference type="EMBL" id="VXB92181.1"/>
    </source>
</evidence>
<feature type="binding site" evidence="5">
    <location>
        <position position="356"/>
    </location>
    <ligand>
        <name>substrate</name>
    </ligand>
</feature>
<dbReference type="InterPro" id="IPR009006">
    <property type="entry name" value="Ala_racemase/Decarboxylase_C"/>
</dbReference>
<sequence length="412" mass="46168">MRNEDLLQIAKTYGDPVYVYDSEKIVSQFNRLTNAFGSVKKLKLNYAAKALSNITVLRLMNSLGSGLDTVSIQEVQLGLLAGFKPESIIFTPNGVSLEEIEEAAKLGVRINIDNLSILEQFGSKHPNIPVCIRINPHVMAGGNSNISVGHIDSKFGISIHQIPHLLRIVELTKMNINGIHMHTGSDILDIDVFLYASEILFETARNFKNLDFIDFGSGFKVPYKEGDIETNVEELGKKLSKRFNEFCKEYGKDLTLAFEPGKFLVSEAGVFLTKVNVVKQTTSTVFASINTGFNHLIRPMLYGATHTIKNISNPSGRERYYSVVGYICETDTFASNKRINEITEGDILCFKNAGAYCFTMASNYNSRFRPPEVLWHNGKAILIRERETFDDLIRNQVDVKDLFAVKETAKVK</sequence>
<dbReference type="Proteomes" id="UP000430202">
    <property type="component" value="Unassembled WGS sequence"/>
</dbReference>
<dbReference type="UniPathway" id="UPA00034">
    <property type="reaction ID" value="UER00027"/>
</dbReference>
<feature type="binding site" evidence="5">
    <location>
        <position position="302"/>
    </location>
    <ligand>
        <name>substrate</name>
    </ligand>
</feature>
<comment type="function">
    <text evidence="5">Specifically catalyzes the decarboxylation of meso-diaminopimelate (meso-DAP) to L-lysine.</text>
</comment>
<dbReference type="GO" id="GO:0030170">
    <property type="term" value="F:pyridoxal phosphate binding"/>
    <property type="evidence" value="ECO:0007669"/>
    <property type="project" value="UniProtKB-UniRule"/>
</dbReference>
<dbReference type="NCBIfam" id="TIGR01048">
    <property type="entry name" value="lysA"/>
    <property type="match status" value="1"/>
</dbReference>
<evidence type="ECO:0000313" key="12">
    <source>
        <dbReference type="Proteomes" id="UP000430202"/>
    </source>
</evidence>
<dbReference type="GO" id="GO:0009089">
    <property type="term" value="P:lysine biosynthetic process via diaminopimelate"/>
    <property type="evidence" value="ECO:0007669"/>
    <property type="project" value="UniProtKB-UniRule"/>
</dbReference>
<dbReference type="PANTHER" id="PTHR43727:SF2">
    <property type="entry name" value="GROUP IV DECARBOXYLASE"/>
    <property type="match status" value="1"/>
</dbReference>
<dbReference type="PRINTS" id="PR01179">
    <property type="entry name" value="ODADCRBXLASE"/>
</dbReference>
<evidence type="ECO:0000256" key="3">
    <source>
        <dbReference type="ARBA" id="ARBA00022898"/>
    </source>
</evidence>
<evidence type="ECO:0000256" key="2">
    <source>
        <dbReference type="ARBA" id="ARBA00022793"/>
    </source>
</evidence>
<comment type="similarity">
    <text evidence="5">Belongs to the Orn/Lys/Arg decarboxylase class-II family. LysA subfamily.</text>
</comment>
<feature type="binding site" evidence="5">
    <location>
        <position position="329"/>
    </location>
    <ligand>
        <name>substrate</name>
    </ligand>
</feature>
<dbReference type="RefSeq" id="WP_159303373.1">
    <property type="nucleotide sequence ID" value="NZ_LR733271.1"/>
</dbReference>
<keyword evidence="3 5" id="KW-0663">Pyridoxal phosphate</keyword>
<dbReference type="SUPFAM" id="SSF50621">
    <property type="entry name" value="Alanine racemase C-terminal domain-like"/>
    <property type="match status" value="1"/>
</dbReference>
<keyword evidence="2 5" id="KW-0210">Decarboxylase</keyword>
<dbReference type="Gene3D" id="3.20.20.10">
    <property type="entry name" value="Alanine racemase"/>
    <property type="match status" value="1"/>
</dbReference>
<evidence type="ECO:0000256" key="8">
    <source>
        <dbReference type="RuleBase" id="RU003738"/>
    </source>
</evidence>
<dbReference type="Pfam" id="PF02784">
    <property type="entry name" value="Orn_Arg_deC_N"/>
    <property type="match status" value="1"/>
</dbReference>
<feature type="binding site" evidence="5">
    <location>
        <position position="298"/>
    </location>
    <ligand>
        <name>substrate</name>
    </ligand>
</feature>
<dbReference type="PROSITE" id="PS00878">
    <property type="entry name" value="ODR_DC_2_1"/>
    <property type="match status" value="1"/>
</dbReference>
<evidence type="ECO:0000256" key="6">
    <source>
        <dbReference type="NCBIfam" id="TIGR01048"/>
    </source>
</evidence>
<gene>
    <name evidence="5 11" type="primary">lysA</name>
    <name evidence="11" type="ORF">MARI151_50106</name>
</gene>
<evidence type="ECO:0000256" key="1">
    <source>
        <dbReference type="ARBA" id="ARBA00001933"/>
    </source>
</evidence>
<proteinExistence type="inferred from homology"/>
<comment type="pathway">
    <text evidence="5 8">Amino-acid biosynthesis; L-lysine biosynthesis via DAP pathway; L-lysine from DL-2,6-diaminopimelate: step 1/1.</text>
</comment>
<evidence type="ECO:0000259" key="10">
    <source>
        <dbReference type="Pfam" id="PF02784"/>
    </source>
</evidence>
<feature type="binding site" evidence="5">
    <location>
        <position position="356"/>
    </location>
    <ligand>
        <name>pyridoxal 5'-phosphate</name>
        <dbReference type="ChEBI" id="CHEBI:597326"/>
    </ligand>
</feature>
<keyword evidence="5" id="KW-0028">Amino-acid biosynthesis</keyword>
<dbReference type="InterPro" id="IPR022653">
    <property type="entry name" value="De-COase2_pyr-phos_BS"/>
</dbReference>
<dbReference type="HAMAP" id="MF_02120">
    <property type="entry name" value="LysA"/>
    <property type="match status" value="1"/>
</dbReference>
<feature type="modified residue" description="N6-(pyridoxal phosphate)lysine" evidence="5 7">
    <location>
        <position position="49"/>
    </location>
</feature>
<evidence type="ECO:0000259" key="9">
    <source>
        <dbReference type="Pfam" id="PF00278"/>
    </source>
</evidence>
<comment type="catalytic activity">
    <reaction evidence="5 8">
        <text>meso-2,6-diaminopimelate + H(+) = L-lysine + CO2</text>
        <dbReference type="Rhea" id="RHEA:15101"/>
        <dbReference type="ChEBI" id="CHEBI:15378"/>
        <dbReference type="ChEBI" id="CHEBI:16526"/>
        <dbReference type="ChEBI" id="CHEBI:32551"/>
        <dbReference type="ChEBI" id="CHEBI:57791"/>
        <dbReference type="EC" id="4.1.1.20"/>
    </reaction>
</comment>
<dbReference type="InterPro" id="IPR000183">
    <property type="entry name" value="Orn/DAP/Arg_de-COase"/>
</dbReference>
<reference evidence="11 12" key="1">
    <citation type="submission" date="2019-10" db="EMBL/GenBank/DDBJ databases">
        <authorList>
            <person name="Karimi E."/>
        </authorList>
    </citation>
    <scope>NUCLEOTIDE SEQUENCE [LARGE SCALE GENOMIC DNA]</scope>
    <source>
        <strain evidence="11">Maribacter sp. 151</strain>
    </source>
</reference>